<dbReference type="HAMAP" id="MF_00973">
    <property type="entry name" value="Gluconeogen_factor"/>
    <property type="match status" value="1"/>
</dbReference>
<name>A0ABX7S652_9BACT</name>
<comment type="function">
    <text evidence="2">Required for morphogenesis under gluconeogenic growth conditions.</text>
</comment>
<dbReference type="PANTHER" id="PTHR30135:SF3">
    <property type="entry name" value="GLUCONEOGENESIS FACTOR-RELATED"/>
    <property type="match status" value="1"/>
</dbReference>
<protein>
    <recommendedName>
        <fullName evidence="2">Putative gluconeogenesis factor</fullName>
    </recommendedName>
</protein>
<evidence type="ECO:0000256" key="2">
    <source>
        <dbReference type="HAMAP-Rule" id="MF_00973"/>
    </source>
</evidence>
<dbReference type="Pfam" id="PF01933">
    <property type="entry name" value="CofD"/>
    <property type="match status" value="1"/>
</dbReference>
<dbReference type="Gene3D" id="3.40.50.10680">
    <property type="entry name" value="CofD-like domains"/>
    <property type="match status" value="1"/>
</dbReference>
<dbReference type="SUPFAM" id="SSF142338">
    <property type="entry name" value="CofD-like"/>
    <property type="match status" value="1"/>
</dbReference>
<dbReference type="InterPro" id="IPR010119">
    <property type="entry name" value="Gluconeogen_factor"/>
</dbReference>
<accession>A0ABX7S652</accession>
<keyword evidence="1 2" id="KW-0963">Cytoplasm</keyword>
<sequence>MRIVTVGGGTGISTLLKGLKQFREIELTAVVTVTDEGGSSGIIREEYSVPPPGDIRNNLVALAKDEEILGKLFNYRFSNGFLSGHTVGNIILTALSKITGSFTKAIELTSEVLAIEGTVLPVSESLIRLVAVYDDGTISVGEKEIMNQKRKKIVNIYIDKPDVFILPDTKDALENADVIVFGPGSLYTSIVSNIIVNGFREAVRKNKRAKIVFVANLMTQSSETYNLTLSEHVKIVEKYLKREMDIIIVSSSKIPEEILKSYEKENSIPVKIDMNDQRVIATDLCDIIKDVDGRLKLRHDPDKIAKVILEHVRRY</sequence>
<keyword evidence="4" id="KW-1185">Reference proteome</keyword>
<dbReference type="InterPro" id="IPR038136">
    <property type="entry name" value="CofD-like_dom_sf"/>
</dbReference>
<evidence type="ECO:0000256" key="1">
    <source>
        <dbReference type="ARBA" id="ARBA00022490"/>
    </source>
</evidence>
<evidence type="ECO:0000313" key="3">
    <source>
        <dbReference type="EMBL" id="QTA37343.1"/>
    </source>
</evidence>
<comment type="similarity">
    <text evidence="2">Belongs to the gluconeogenesis factor family.</text>
</comment>
<comment type="subcellular location">
    <subcellularLocation>
        <location evidence="2">Cytoplasm</location>
    </subcellularLocation>
</comment>
<dbReference type="InterPro" id="IPR002882">
    <property type="entry name" value="CofD"/>
</dbReference>
<dbReference type="NCBIfam" id="TIGR01826">
    <property type="entry name" value="CofD_related"/>
    <property type="match status" value="1"/>
</dbReference>
<dbReference type="EMBL" id="CP071446">
    <property type="protein sequence ID" value="QTA37343.1"/>
    <property type="molecule type" value="Genomic_DNA"/>
</dbReference>
<dbReference type="Proteomes" id="UP000671862">
    <property type="component" value="Chromosome"/>
</dbReference>
<gene>
    <name evidence="3" type="ORF">JYK00_06265</name>
</gene>
<organism evidence="3 4">
    <name type="scientific">Thermosipho ferrireducens</name>
    <dbReference type="NCBI Taxonomy" id="2571116"/>
    <lineage>
        <taxon>Bacteria</taxon>
        <taxon>Thermotogati</taxon>
        <taxon>Thermotogota</taxon>
        <taxon>Thermotogae</taxon>
        <taxon>Thermotogales</taxon>
        <taxon>Fervidobacteriaceae</taxon>
        <taxon>Thermosipho</taxon>
    </lineage>
</organism>
<reference evidence="3 4" key="1">
    <citation type="submission" date="2021-03" db="EMBL/GenBank/DDBJ databases">
        <title>Thermosipho ferrireducens sp.nov., an anaerobic thermophilic iron-reducing bacterium isolated from a deep-sea hydrothermal sulfide deposits.</title>
        <authorList>
            <person name="Zeng X."/>
            <person name="Chen Y."/>
            <person name="Shao Z."/>
        </authorList>
    </citation>
    <scope>NUCLEOTIDE SEQUENCE [LARGE SCALE GENOMIC DNA]</scope>
    <source>
        <strain evidence="3 4">JL129W03</strain>
    </source>
</reference>
<dbReference type="RefSeq" id="WP_207566068.1">
    <property type="nucleotide sequence ID" value="NZ_CP071446.1"/>
</dbReference>
<proteinExistence type="inferred from homology"/>
<dbReference type="CDD" id="cd07187">
    <property type="entry name" value="YvcK_like"/>
    <property type="match status" value="1"/>
</dbReference>
<dbReference type="PANTHER" id="PTHR30135">
    <property type="entry name" value="UNCHARACTERIZED PROTEIN YVCK-RELATED"/>
    <property type="match status" value="1"/>
</dbReference>
<evidence type="ECO:0000313" key="4">
    <source>
        <dbReference type="Proteomes" id="UP000671862"/>
    </source>
</evidence>